<name>A0A834I0Q0_RHYFE</name>
<sequence>MTDACESSNRRKIASRLMGGKSAALINHSGDRFVSIIKKIARHYPAKILILNDISIGMSRGLPLGPPLVLWDALNDSVHNSLMAGTHQLFNCRRSKSGRLKIHFASKCKFRNSDNGQLGRIWSE</sequence>
<protein>
    <submittedName>
        <fullName evidence="1">Uncharacterized protein</fullName>
    </submittedName>
</protein>
<dbReference type="Proteomes" id="UP000625711">
    <property type="component" value="Unassembled WGS sequence"/>
</dbReference>
<evidence type="ECO:0000313" key="1">
    <source>
        <dbReference type="EMBL" id="KAF7268690.1"/>
    </source>
</evidence>
<keyword evidence="2" id="KW-1185">Reference proteome</keyword>
<dbReference type="EMBL" id="JAACXV010014306">
    <property type="protein sequence ID" value="KAF7268690.1"/>
    <property type="molecule type" value="Genomic_DNA"/>
</dbReference>
<dbReference type="AlphaFoldDB" id="A0A834I0Q0"/>
<reference evidence="1" key="1">
    <citation type="submission" date="2020-08" db="EMBL/GenBank/DDBJ databases">
        <title>Genome sequencing and assembly of the red palm weevil Rhynchophorus ferrugineus.</title>
        <authorList>
            <person name="Dias G.B."/>
            <person name="Bergman C.M."/>
            <person name="Manee M."/>
        </authorList>
    </citation>
    <scope>NUCLEOTIDE SEQUENCE</scope>
    <source>
        <strain evidence="1">AA-2017</strain>
        <tissue evidence="1">Whole larva</tissue>
    </source>
</reference>
<gene>
    <name evidence="1" type="ORF">GWI33_018217</name>
</gene>
<organism evidence="1 2">
    <name type="scientific">Rhynchophorus ferrugineus</name>
    <name type="common">Red palm weevil</name>
    <name type="synonym">Curculio ferrugineus</name>
    <dbReference type="NCBI Taxonomy" id="354439"/>
    <lineage>
        <taxon>Eukaryota</taxon>
        <taxon>Metazoa</taxon>
        <taxon>Ecdysozoa</taxon>
        <taxon>Arthropoda</taxon>
        <taxon>Hexapoda</taxon>
        <taxon>Insecta</taxon>
        <taxon>Pterygota</taxon>
        <taxon>Neoptera</taxon>
        <taxon>Endopterygota</taxon>
        <taxon>Coleoptera</taxon>
        <taxon>Polyphaga</taxon>
        <taxon>Cucujiformia</taxon>
        <taxon>Curculionidae</taxon>
        <taxon>Dryophthorinae</taxon>
        <taxon>Rhynchophorus</taxon>
    </lineage>
</organism>
<accession>A0A834I0Q0</accession>
<evidence type="ECO:0000313" key="2">
    <source>
        <dbReference type="Proteomes" id="UP000625711"/>
    </source>
</evidence>
<comment type="caution">
    <text evidence="1">The sequence shown here is derived from an EMBL/GenBank/DDBJ whole genome shotgun (WGS) entry which is preliminary data.</text>
</comment>
<proteinExistence type="predicted"/>